<dbReference type="EMBL" id="MFFM01000034">
    <property type="protein sequence ID" value="OGF11969.1"/>
    <property type="molecule type" value="Genomic_DNA"/>
</dbReference>
<dbReference type="AlphaFoldDB" id="A0A1F5RBX8"/>
<dbReference type="PANTHER" id="PTHR33202">
    <property type="entry name" value="ZINC UPTAKE REGULATION PROTEIN"/>
    <property type="match status" value="1"/>
</dbReference>
<feature type="binding site" evidence="7">
    <location>
        <position position="87"/>
    </location>
    <ligand>
        <name>Zn(2+)</name>
        <dbReference type="ChEBI" id="CHEBI:29105"/>
    </ligand>
</feature>
<dbReference type="GO" id="GO:1900376">
    <property type="term" value="P:regulation of secondary metabolite biosynthetic process"/>
    <property type="evidence" value="ECO:0007669"/>
    <property type="project" value="TreeGrafter"/>
</dbReference>
<reference evidence="8 9" key="1">
    <citation type="journal article" date="2016" name="Nat. Commun.">
        <title>Thousands of microbial genomes shed light on interconnected biogeochemical processes in an aquifer system.</title>
        <authorList>
            <person name="Anantharaman K."/>
            <person name="Brown C.T."/>
            <person name="Hug L.A."/>
            <person name="Sharon I."/>
            <person name="Castelle C.J."/>
            <person name="Probst A.J."/>
            <person name="Thomas B.C."/>
            <person name="Singh A."/>
            <person name="Wilkins M.J."/>
            <person name="Karaoz U."/>
            <person name="Brodie E.L."/>
            <person name="Williams K.H."/>
            <person name="Hubbard S.S."/>
            <person name="Banfield J.F."/>
        </authorList>
    </citation>
    <scope>NUCLEOTIDE SEQUENCE [LARGE SCALE GENOMIC DNA]</scope>
</reference>
<dbReference type="InterPro" id="IPR043135">
    <property type="entry name" value="Fur_C"/>
</dbReference>
<dbReference type="PANTHER" id="PTHR33202:SF7">
    <property type="entry name" value="FERRIC UPTAKE REGULATION PROTEIN"/>
    <property type="match status" value="1"/>
</dbReference>
<evidence type="ECO:0000256" key="1">
    <source>
        <dbReference type="ARBA" id="ARBA00007957"/>
    </source>
</evidence>
<accession>A0A1F5RBX8</accession>
<evidence type="ECO:0000313" key="8">
    <source>
        <dbReference type="EMBL" id="OGF11969.1"/>
    </source>
</evidence>
<keyword evidence="3 7" id="KW-0862">Zinc</keyword>
<keyword evidence="5" id="KW-0238">DNA-binding</keyword>
<sequence length="141" mass="15950">MKNRTRTSKAQRSILDILERAKGKHLRAEEIWQTLRSQGRNIHLSTVYRSLQALTASGLVKRNYLQENHAHYELAGTPGIHLVCSQCGQVQEIGTAKEDNILGALEKELKDKFMVIDWQMQLTGRCAKCLDKVRNGAAHGR</sequence>
<dbReference type="SUPFAM" id="SSF46785">
    <property type="entry name" value="Winged helix' DNA-binding domain"/>
    <property type="match status" value="1"/>
</dbReference>
<feature type="binding site" evidence="7">
    <location>
        <position position="129"/>
    </location>
    <ligand>
        <name>Zn(2+)</name>
        <dbReference type="ChEBI" id="CHEBI:29105"/>
    </ligand>
</feature>
<dbReference type="GO" id="GO:0000976">
    <property type="term" value="F:transcription cis-regulatory region binding"/>
    <property type="evidence" value="ECO:0007669"/>
    <property type="project" value="TreeGrafter"/>
</dbReference>
<keyword evidence="7" id="KW-0479">Metal-binding</keyword>
<dbReference type="GO" id="GO:0045892">
    <property type="term" value="P:negative regulation of DNA-templated transcription"/>
    <property type="evidence" value="ECO:0007669"/>
    <property type="project" value="TreeGrafter"/>
</dbReference>
<keyword evidence="2" id="KW-0678">Repressor</keyword>
<comment type="similarity">
    <text evidence="1">Belongs to the Fur family.</text>
</comment>
<protein>
    <recommendedName>
        <fullName evidence="10">Transcriptional repressor</fullName>
    </recommendedName>
</protein>
<dbReference type="Gene3D" id="3.30.1490.190">
    <property type="match status" value="1"/>
</dbReference>
<evidence type="ECO:0000256" key="6">
    <source>
        <dbReference type="ARBA" id="ARBA00023163"/>
    </source>
</evidence>
<dbReference type="CDD" id="cd07153">
    <property type="entry name" value="Fur_like"/>
    <property type="match status" value="1"/>
</dbReference>
<dbReference type="Proteomes" id="UP000177230">
    <property type="component" value="Unassembled WGS sequence"/>
</dbReference>
<comment type="caution">
    <text evidence="8">The sequence shown here is derived from an EMBL/GenBank/DDBJ whole genome shotgun (WGS) entry which is preliminary data.</text>
</comment>
<dbReference type="InterPro" id="IPR036388">
    <property type="entry name" value="WH-like_DNA-bd_sf"/>
</dbReference>
<evidence type="ECO:0000256" key="2">
    <source>
        <dbReference type="ARBA" id="ARBA00022491"/>
    </source>
</evidence>
<name>A0A1F5RBX8_9BACT</name>
<evidence type="ECO:0000256" key="7">
    <source>
        <dbReference type="PIRSR" id="PIRSR602481-1"/>
    </source>
</evidence>
<evidence type="ECO:0008006" key="10">
    <source>
        <dbReference type="Google" id="ProtNLM"/>
    </source>
</evidence>
<organism evidence="8 9">
    <name type="scientific">Candidatus Edwardsbacteria bacterium GWF2_54_11</name>
    <dbReference type="NCBI Taxonomy" id="1817851"/>
    <lineage>
        <taxon>Bacteria</taxon>
        <taxon>Candidatus Edwardsiibacteriota</taxon>
    </lineage>
</organism>
<evidence type="ECO:0000313" key="9">
    <source>
        <dbReference type="Proteomes" id="UP000177230"/>
    </source>
</evidence>
<dbReference type="Gene3D" id="1.10.10.10">
    <property type="entry name" value="Winged helix-like DNA-binding domain superfamily/Winged helix DNA-binding domain"/>
    <property type="match status" value="1"/>
</dbReference>
<feature type="binding site" evidence="7">
    <location>
        <position position="126"/>
    </location>
    <ligand>
        <name>Zn(2+)</name>
        <dbReference type="ChEBI" id="CHEBI:29105"/>
    </ligand>
</feature>
<evidence type="ECO:0000256" key="5">
    <source>
        <dbReference type="ARBA" id="ARBA00023125"/>
    </source>
</evidence>
<gene>
    <name evidence="8" type="ORF">A2024_02985</name>
</gene>
<dbReference type="InterPro" id="IPR036390">
    <property type="entry name" value="WH_DNA-bd_sf"/>
</dbReference>
<feature type="binding site" evidence="7">
    <location>
        <position position="84"/>
    </location>
    <ligand>
        <name>Zn(2+)</name>
        <dbReference type="ChEBI" id="CHEBI:29105"/>
    </ligand>
</feature>
<dbReference type="GO" id="GO:0003700">
    <property type="term" value="F:DNA-binding transcription factor activity"/>
    <property type="evidence" value="ECO:0007669"/>
    <property type="project" value="InterPro"/>
</dbReference>
<proteinExistence type="inferred from homology"/>
<dbReference type="InterPro" id="IPR002481">
    <property type="entry name" value="FUR"/>
</dbReference>
<evidence type="ECO:0000256" key="3">
    <source>
        <dbReference type="ARBA" id="ARBA00022833"/>
    </source>
</evidence>
<dbReference type="Pfam" id="PF01475">
    <property type="entry name" value="FUR"/>
    <property type="match status" value="1"/>
</dbReference>
<keyword evidence="6" id="KW-0804">Transcription</keyword>
<comment type="cofactor">
    <cofactor evidence="7">
        <name>Zn(2+)</name>
        <dbReference type="ChEBI" id="CHEBI:29105"/>
    </cofactor>
    <text evidence="7">Binds 1 zinc ion per subunit.</text>
</comment>
<dbReference type="GO" id="GO:0008270">
    <property type="term" value="F:zinc ion binding"/>
    <property type="evidence" value="ECO:0007669"/>
    <property type="project" value="TreeGrafter"/>
</dbReference>
<keyword evidence="4" id="KW-0805">Transcription regulation</keyword>
<evidence type="ECO:0000256" key="4">
    <source>
        <dbReference type="ARBA" id="ARBA00023015"/>
    </source>
</evidence>